<dbReference type="EMBL" id="JBAKAZ010000050">
    <property type="protein sequence ID" value="MEL0630323.1"/>
    <property type="molecule type" value="Genomic_DNA"/>
</dbReference>
<comment type="caution">
    <text evidence="1">The sequence shown here is derived from an EMBL/GenBank/DDBJ whole genome shotgun (WGS) entry which is preliminary data.</text>
</comment>
<name>A0ABU9GSL7_9GAMM</name>
<evidence type="ECO:0000313" key="1">
    <source>
        <dbReference type="EMBL" id="MEL0630323.1"/>
    </source>
</evidence>
<reference evidence="1 2" key="1">
    <citation type="submission" date="2024-02" db="EMBL/GenBank/DDBJ databases">
        <title>Bacteria isolated from the canopy kelp, Nereocystis luetkeana.</title>
        <authorList>
            <person name="Pfister C.A."/>
            <person name="Younker I.T."/>
            <person name="Light S.H."/>
        </authorList>
    </citation>
    <scope>NUCLEOTIDE SEQUENCE [LARGE SCALE GENOMIC DNA]</scope>
    <source>
        <strain evidence="1 2">TI.1.05</strain>
    </source>
</reference>
<evidence type="ECO:0000313" key="2">
    <source>
        <dbReference type="Proteomes" id="UP001369082"/>
    </source>
</evidence>
<dbReference type="RefSeq" id="WP_341598452.1">
    <property type="nucleotide sequence ID" value="NZ_JBAKAZ010000050.1"/>
</dbReference>
<keyword evidence="2" id="KW-1185">Reference proteome</keyword>
<proteinExistence type="predicted"/>
<dbReference type="Proteomes" id="UP001369082">
    <property type="component" value="Unassembled WGS sequence"/>
</dbReference>
<accession>A0ABU9GSL7</accession>
<protein>
    <recommendedName>
        <fullName evidence="3">50S ribosomal protein L28</fullName>
    </recommendedName>
</protein>
<gene>
    <name evidence="1" type="ORF">V6256_11965</name>
</gene>
<organism evidence="1 2">
    <name type="scientific">Psychromonas aquatilis</name>
    <dbReference type="NCBI Taxonomy" id="2005072"/>
    <lineage>
        <taxon>Bacteria</taxon>
        <taxon>Pseudomonadati</taxon>
        <taxon>Pseudomonadota</taxon>
        <taxon>Gammaproteobacteria</taxon>
        <taxon>Alteromonadales</taxon>
        <taxon>Psychromonadaceae</taxon>
        <taxon>Psychromonas</taxon>
    </lineage>
</organism>
<evidence type="ECO:0008006" key="3">
    <source>
        <dbReference type="Google" id="ProtNLM"/>
    </source>
</evidence>
<sequence length="95" mass="10399">MTVKVKSITAIGTRGSVKGKLFVAKTDSQGRYVLNKKASSPVKGNKTNRAINKVYVSSLCEAADLLATENYLINLISPEGSRALREFKKVKIERV</sequence>